<accession>A0A1H1MWY4</accession>
<name>A0A1H1MWY4_9ACTN</name>
<dbReference type="AlphaFoldDB" id="A0A1H1MWY4"/>
<dbReference type="STRING" id="117157.SAMN04489717_0999"/>
<keyword evidence="2" id="KW-1185">Reference proteome</keyword>
<reference evidence="1 2" key="1">
    <citation type="submission" date="2016-10" db="EMBL/GenBank/DDBJ databases">
        <authorList>
            <person name="de Groot N.N."/>
        </authorList>
    </citation>
    <scope>NUCLEOTIDE SEQUENCE [LARGE SCALE GENOMIC DNA]</scope>
    <source>
        <strain evidence="1 2">DSM 22024</strain>
    </source>
</reference>
<proteinExistence type="predicted"/>
<gene>
    <name evidence="1" type="ORF">SAMN04489717_0999</name>
</gene>
<sequence>MAPQNKHTRHLIEAAAQAAADKAGPHLNVAVDYVDKYTKLPWHAFGALPATILAGSYDAARESQLHNLRDGREKLRQMVEGLAQVAHTYWTAEKANTLTADGKEKLEATRPKPATSLLGSIVDGYAAGGVPLTVVAAVALRPHWVFSIVTKNATARLCPLALISVGTWAALEPDEESLSQAKGAWEQTAEHLKNIGDLDTAMGLSEDAWSVENDSRRQFNAWLADFQVELNDAKDAASSQATAIDGVVSAIRGIQTGMVITDAACLVAMICFKIMEAFPLTTLAGKLGQVAVAITNAIATTAVAAAILSFITTWAGNATSIASAGQFKKLEIGPGGDEQTFIDLKDPTEDWAKA</sequence>
<organism evidence="1 2">
    <name type="scientific">Actinopolymorpha singaporensis</name>
    <dbReference type="NCBI Taxonomy" id="117157"/>
    <lineage>
        <taxon>Bacteria</taxon>
        <taxon>Bacillati</taxon>
        <taxon>Actinomycetota</taxon>
        <taxon>Actinomycetes</taxon>
        <taxon>Propionibacteriales</taxon>
        <taxon>Actinopolymorphaceae</taxon>
        <taxon>Actinopolymorpha</taxon>
    </lineage>
</organism>
<dbReference type="EMBL" id="LT629732">
    <property type="protein sequence ID" value="SDR91224.1"/>
    <property type="molecule type" value="Genomic_DNA"/>
</dbReference>
<protein>
    <submittedName>
        <fullName evidence="1">Uncharacterized protein</fullName>
    </submittedName>
</protein>
<dbReference type="Proteomes" id="UP000198983">
    <property type="component" value="Chromosome I"/>
</dbReference>
<dbReference type="RefSeq" id="WP_157728235.1">
    <property type="nucleotide sequence ID" value="NZ_LT629732.1"/>
</dbReference>
<evidence type="ECO:0000313" key="1">
    <source>
        <dbReference type="EMBL" id="SDR91224.1"/>
    </source>
</evidence>
<evidence type="ECO:0000313" key="2">
    <source>
        <dbReference type="Proteomes" id="UP000198983"/>
    </source>
</evidence>